<accession>A0A3L6PFW2</accession>
<keyword evidence="4" id="KW-1185">Reference proteome</keyword>
<feature type="compositionally biased region" description="Gly residues" evidence="1">
    <location>
        <begin position="52"/>
        <end position="67"/>
    </location>
</feature>
<proteinExistence type="predicted"/>
<evidence type="ECO:0000259" key="2">
    <source>
        <dbReference type="Pfam" id="PF14624"/>
    </source>
</evidence>
<dbReference type="InterPro" id="IPR032838">
    <property type="entry name" value="Vwaint_dom"/>
</dbReference>
<evidence type="ECO:0000313" key="4">
    <source>
        <dbReference type="Proteomes" id="UP000275267"/>
    </source>
</evidence>
<dbReference type="EMBL" id="PQIB02000017">
    <property type="protein sequence ID" value="RLM57747.1"/>
    <property type="molecule type" value="Genomic_DNA"/>
</dbReference>
<organism evidence="3 4">
    <name type="scientific">Panicum miliaceum</name>
    <name type="common">Proso millet</name>
    <name type="synonym">Broomcorn millet</name>
    <dbReference type="NCBI Taxonomy" id="4540"/>
    <lineage>
        <taxon>Eukaryota</taxon>
        <taxon>Viridiplantae</taxon>
        <taxon>Streptophyta</taxon>
        <taxon>Embryophyta</taxon>
        <taxon>Tracheophyta</taxon>
        <taxon>Spermatophyta</taxon>
        <taxon>Magnoliopsida</taxon>
        <taxon>Liliopsida</taxon>
        <taxon>Poales</taxon>
        <taxon>Poaceae</taxon>
        <taxon>PACMAD clade</taxon>
        <taxon>Panicoideae</taxon>
        <taxon>Panicodae</taxon>
        <taxon>Paniceae</taxon>
        <taxon>Panicinae</taxon>
        <taxon>Panicum</taxon>
        <taxon>Panicum sect. Panicum</taxon>
    </lineage>
</organism>
<dbReference type="AlphaFoldDB" id="A0A3L6PFW2"/>
<feature type="region of interest" description="Disordered" evidence="1">
    <location>
        <begin position="196"/>
        <end position="222"/>
    </location>
</feature>
<name>A0A3L6PFW2_PANMI</name>
<reference evidence="4" key="1">
    <citation type="journal article" date="2019" name="Nat. Commun.">
        <title>The genome of broomcorn millet.</title>
        <authorList>
            <person name="Zou C."/>
            <person name="Miki D."/>
            <person name="Li D."/>
            <person name="Tang Q."/>
            <person name="Xiao L."/>
            <person name="Rajput S."/>
            <person name="Deng P."/>
            <person name="Jia W."/>
            <person name="Huang R."/>
            <person name="Zhang M."/>
            <person name="Sun Y."/>
            <person name="Hu J."/>
            <person name="Fu X."/>
            <person name="Schnable P.S."/>
            <person name="Li F."/>
            <person name="Zhang H."/>
            <person name="Feng B."/>
            <person name="Zhu X."/>
            <person name="Liu R."/>
            <person name="Schnable J.C."/>
            <person name="Zhu J.-K."/>
            <person name="Zhang H."/>
        </authorList>
    </citation>
    <scope>NUCLEOTIDE SEQUENCE [LARGE SCALE GENOMIC DNA]</scope>
</reference>
<feature type="domain" description="VWA-Hint protein Vwaint" evidence="2">
    <location>
        <begin position="85"/>
        <end position="134"/>
    </location>
</feature>
<gene>
    <name evidence="3" type="ORF">C2845_PM18G02530</name>
</gene>
<protein>
    <recommendedName>
        <fullName evidence="2">VWA-Hint protein Vwaint domain-containing protein</fullName>
    </recommendedName>
</protein>
<feature type="region of interest" description="Disordered" evidence="1">
    <location>
        <begin position="1"/>
        <end position="83"/>
    </location>
</feature>
<dbReference type="Pfam" id="PF14624">
    <property type="entry name" value="Vwaint"/>
    <property type="match status" value="1"/>
</dbReference>
<feature type="compositionally biased region" description="Low complexity" evidence="1">
    <location>
        <begin position="73"/>
        <end position="83"/>
    </location>
</feature>
<sequence length="259" mass="28221">MYRPPRPAAVAPSRRQRGCGGAEALGHRDRGALRRGRARARPGVGDGRHRGGAAGGGAWRARGGGGDPPHLQRSVARSAAARAGDSTCLALSRELREMRARVADRQRYELSGRAYVLAGLSSHAQQRAMSRQMASGGGGAETLGGGWTAEERSVALATAGATTSYMMPAMLDMLNRSRRSRELRLPPWSVLVQSHRGSRAFASTRPGARTPRRRRKEQGKKTKDPMWTLFEYGESRFEESLGLSHHLESFLFIRAPLKL</sequence>
<dbReference type="Proteomes" id="UP000275267">
    <property type="component" value="Unassembled WGS sequence"/>
</dbReference>
<evidence type="ECO:0000256" key="1">
    <source>
        <dbReference type="SAM" id="MobiDB-lite"/>
    </source>
</evidence>
<comment type="caution">
    <text evidence="3">The sequence shown here is derived from an EMBL/GenBank/DDBJ whole genome shotgun (WGS) entry which is preliminary data.</text>
</comment>
<dbReference type="STRING" id="4540.A0A3L6PFW2"/>
<evidence type="ECO:0000313" key="3">
    <source>
        <dbReference type="EMBL" id="RLM57747.1"/>
    </source>
</evidence>